<evidence type="ECO:0000256" key="2">
    <source>
        <dbReference type="ARBA" id="ARBA00022448"/>
    </source>
</evidence>
<feature type="domain" description="Adenosine deaminase" evidence="5">
    <location>
        <begin position="435"/>
        <end position="573"/>
    </location>
</feature>
<evidence type="ECO:0000256" key="3">
    <source>
        <dbReference type="ARBA" id="ARBA00023065"/>
    </source>
</evidence>
<dbReference type="InterPro" id="IPR038495">
    <property type="entry name" value="ATPase_E_C"/>
</dbReference>
<dbReference type="InterPro" id="IPR001365">
    <property type="entry name" value="A_deaminase_dom"/>
</dbReference>
<evidence type="ECO:0000259" key="6">
    <source>
        <dbReference type="Pfam" id="PF08451"/>
    </source>
</evidence>
<evidence type="ECO:0000256" key="1">
    <source>
        <dbReference type="ARBA" id="ARBA00005901"/>
    </source>
</evidence>
<dbReference type="GO" id="GO:0046961">
    <property type="term" value="F:proton-transporting ATPase activity, rotational mechanism"/>
    <property type="evidence" value="ECO:0007669"/>
    <property type="project" value="InterPro"/>
</dbReference>
<accession>A0A8S4B5Y3</accession>
<dbReference type="Proteomes" id="UP000677803">
    <property type="component" value="Unassembled WGS sequence"/>
</dbReference>
<dbReference type="Pfam" id="PF08451">
    <property type="entry name" value="A_deaminase_N"/>
    <property type="match status" value="1"/>
</dbReference>
<dbReference type="Gene3D" id="3.20.20.140">
    <property type="entry name" value="Metal-dependent hydrolases"/>
    <property type="match status" value="2"/>
</dbReference>
<dbReference type="Pfam" id="PF00962">
    <property type="entry name" value="A_deaminase"/>
    <property type="match status" value="1"/>
</dbReference>
<reference evidence="7" key="1">
    <citation type="submission" date="2021-05" db="EMBL/GenBank/DDBJ databases">
        <authorList>
            <person name="Tigano A."/>
        </authorList>
    </citation>
    <scope>NUCLEOTIDE SEQUENCE</scope>
</reference>
<protein>
    <submittedName>
        <fullName evidence="7">(Atlantic silverside) hypothetical protein</fullName>
    </submittedName>
</protein>
<sequence>MALSDADVQKQIKHMMAFIEQEANEKAEEIDAKAEEEFNIEKGRLVQTQRLKIMEYYEKKEKQIEQQKKIQMSNLMNQARLKVLKARDDMISDMLNEARQRLANVAKDPAKYPALMDGLVLQGFYQLLEPKVTIRCRKQDVQMVQASIQRNAAIYKEAVKSNIEARIDQDNFLSPDISGGIEIYNGTGKIKVANTLESRLDLMAQQHVLVGIQDSAVGYKDMVISRYLALVTFVPLVWVVRENAGMPDPAQRDLLMRQEASRQTGGLLTLTAAEQKLDAYLHRLKEQEMSAAHFPPTLHFFKAKPLIQKSSIFKLLQKMPKGKENAQQMDGLLNSLMQHLTLFTDDPDGEYPNQDVVWEKFEKAFIAAAGLTTHAPVLRDYFYQGLEELYHDNIMYLEIRSGLSRVGRENSGRTLWYFKEALSLPAELGATLPYFFHAGETADDEGTDIDQNILDALIFNTTRIGHGYALAHHPLAKELSRRRNIAVELCPISNQVLKLVSDLRNHPAAVLMSEGHPMVISSDDPSLFGNTGLSYDFYEAFVGIGGLKANLGTLKELALNSIRYSSLPPHLKNDAIVMWQNKWDAFISNNS</sequence>
<dbReference type="GO" id="GO:0019239">
    <property type="term" value="F:deaminase activity"/>
    <property type="evidence" value="ECO:0007669"/>
    <property type="project" value="InterPro"/>
</dbReference>
<comment type="function">
    <text evidence="4">Subunit of the V1 complex of vacuolar(H+)-ATPase (V-ATPase), a multisubunit enzyme composed of a peripheral complex (V1) that hydrolyzes ATP and a membrane integral complex (V0) that translocates protons. V-ATPase is responsible for acidifying and maintaining the pH of intracellular compartments and in some cell types, is targeted to the plasma membrane, where it is responsible for acidifying the extracellular environment.</text>
</comment>
<dbReference type="AlphaFoldDB" id="A0A8S4B5Y3"/>
<dbReference type="GO" id="GO:0005615">
    <property type="term" value="C:extracellular space"/>
    <property type="evidence" value="ECO:0007669"/>
    <property type="project" value="InterPro"/>
</dbReference>
<dbReference type="SUPFAM" id="SSF51556">
    <property type="entry name" value="Metallo-dependent hydrolases"/>
    <property type="match status" value="1"/>
</dbReference>
<dbReference type="Gene3D" id="3.30.2320.30">
    <property type="entry name" value="ATP synthase, E subunit, C-terminal"/>
    <property type="match status" value="1"/>
</dbReference>
<dbReference type="EMBL" id="CAJRST010011113">
    <property type="protein sequence ID" value="CAG5927457.1"/>
    <property type="molecule type" value="Genomic_DNA"/>
</dbReference>
<dbReference type="Gene3D" id="6.10.250.1620">
    <property type="match status" value="1"/>
</dbReference>
<gene>
    <name evidence="7" type="ORF">MMEN_LOCUS11331</name>
</gene>
<dbReference type="PANTHER" id="PTHR45715">
    <property type="entry name" value="ATPASE H+-TRANSPORTING V1 SUBUNIT E1A-RELATED"/>
    <property type="match status" value="1"/>
</dbReference>
<comment type="similarity">
    <text evidence="1">Belongs to the V-ATPase E subunit family.</text>
</comment>
<proteinExistence type="inferred from homology"/>
<comment type="caution">
    <text evidence="7">The sequence shown here is derived from an EMBL/GenBank/DDBJ whole genome shotgun (WGS) entry which is preliminary data.</text>
</comment>
<evidence type="ECO:0000313" key="7">
    <source>
        <dbReference type="EMBL" id="CAG5927457.1"/>
    </source>
</evidence>
<dbReference type="HAMAP" id="MF_00311">
    <property type="entry name" value="ATP_synth_E_arch"/>
    <property type="match status" value="1"/>
</dbReference>
<feature type="domain" description="Adenosine/AMP deaminase N-terminal" evidence="6">
    <location>
        <begin position="251"/>
        <end position="316"/>
    </location>
</feature>
<dbReference type="InterPro" id="IPR013659">
    <property type="entry name" value="A_deaminase_N"/>
</dbReference>
<evidence type="ECO:0000256" key="4">
    <source>
        <dbReference type="ARBA" id="ARBA00045737"/>
    </source>
</evidence>
<dbReference type="SUPFAM" id="SSF160527">
    <property type="entry name" value="V-type ATPase subunit E-like"/>
    <property type="match status" value="1"/>
</dbReference>
<keyword evidence="2" id="KW-0813">Transport</keyword>
<dbReference type="InterPro" id="IPR032466">
    <property type="entry name" value="Metal_Hydrolase"/>
</dbReference>
<dbReference type="Pfam" id="PF01991">
    <property type="entry name" value="vATP-synt_E"/>
    <property type="match status" value="1"/>
</dbReference>
<dbReference type="OrthoDB" id="7202371at2759"/>
<keyword evidence="8" id="KW-1185">Reference proteome</keyword>
<organism evidence="7 8">
    <name type="scientific">Menidia menidia</name>
    <name type="common">Atlantic silverside</name>
    <dbReference type="NCBI Taxonomy" id="238744"/>
    <lineage>
        <taxon>Eukaryota</taxon>
        <taxon>Metazoa</taxon>
        <taxon>Chordata</taxon>
        <taxon>Craniata</taxon>
        <taxon>Vertebrata</taxon>
        <taxon>Euteleostomi</taxon>
        <taxon>Actinopterygii</taxon>
        <taxon>Neopterygii</taxon>
        <taxon>Teleostei</taxon>
        <taxon>Neoteleostei</taxon>
        <taxon>Acanthomorphata</taxon>
        <taxon>Ovalentaria</taxon>
        <taxon>Atherinomorphae</taxon>
        <taxon>Atheriniformes</taxon>
        <taxon>Atherinopsidae</taxon>
        <taxon>Menidiinae</taxon>
        <taxon>Menidia</taxon>
    </lineage>
</organism>
<keyword evidence="3" id="KW-0406">Ion transport</keyword>
<dbReference type="GO" id="GO:0033178">
    <property type="term" value="C:proton-transporting two-sector ATPase complex, catalytic domain"/>
    <property type="evidence" value="ECO:0007669"/>
    <property type="project" value="InterPro"/>
</dbReference>
<name>A0A8S4B5Y3_9TELE</name>
<evidence type="ECO:0000259" key="5">
    <source>
        <dbReference type="Pfam" id="PF00962"/>
    </source>
</evidence>
<evidence type="ECO:0000313" key="8">
    <source>
        <dbReference type="Proteomes" id="UP000677803"/>
    </source>
</evidence>
<dbReference type="InterPro" id="IPR002842">
    <property type="entry name" value="ATPase_V1_Esu"/>
</dbReference>